<feature type="domain" description="Aminoacyl-transfer RNA synthetases class-II family profile" evidence="11">
    <location>
        <begin position="24"/>
        <end position="378"/>
    </location>
</feature>
<dbReference type="CDD" id="cd00773">
    <property type="entry name" value="HisRS-like_core"/>
    <property type="match status" value="1"/>
</dbReference>
<evidence type="ECO:0000313" key="13">
    <source>
        <dbReference type="Proteomes" id="UP000256514"/>
    </source>
</evidence>
<sequence>MLITPRTLSGFKDCLPQEAMAKKNLLQKVSEVFLKFGFVPIETPHLEYAEVLVKQGSDEIQKELYRFKDKGDRDVALRFDLTVPLARFIAQYQNQLQLPFKRFAIGNVFRGERAQKGRYREFTQCDFDFIGSDSLSCDAEILQVIYASLVNLDIDEFSIRINHRKILNGICKHFGITQPQDVNATLRIIDKLDKIGEEGVLAELDSELGIKEQQAKEILQYVSIKQNGSSEEFFASIAHLKQWNDELKEGIEDIERLYEILKPLQMDKDCYRVHFCIARGLGYYTGIVYETILTQIPSIGSVCSGGRYDNLTTTFSKQKMSGVGASIGVDRLLAAMKELKLLEGKSTSARALLVCMSEEYMAYAHTLAESFRRSDIAIEIYPDIVKLKKPFSYANTLGHEFVLVIGESEFKAKSITLKNMTSGMQLEDISFLKTLEILKQN</sequence>
<dbReference type="RefSeq" id="WP_115570847.1">
    <property type="nucleotide sequence ID" value="NZ_NXLT01000002.1"/>
</dbReference>
<comment type="subcellular location">
    <subcellularLocation>
        <location evidence="9">Cytoplasm</location>
    </subcellularLocation>
</comment>
<dbReference type="InterPro" id="IPR036621">
    <property type="entry name" value="Anticodon-bd_dom_sf"/>
</dbReference>
<dbReference type="GO" id="GO:0004821">
    <property type="term" value="F:histidine-tRNA ligase activity"/>
    <property type="evidence" value="ECO:0007669"/>
    <property type="project" value="UniProtKB-UniRule"/>
</dbReference>
<dbReference type="Proteomes" id="UP000256514">
    <property type="component" value="Unassembled WGS sequence"/>
</dbReference>
<keyword evidence="5 9" id="KW-0067">ATP-binding</keyword>
<dbReference type="PIRSF" id="PIRSF001549">
    <property type="entry name" value="His-tRNA_synth"/>
    <property type="match status" value="1"/>
</dbReference>
<dbReference type="GO" id="GO:0005737">
    <property type="term" value="C:cytoplasm"/>
    <property type="evidence" value="ECO:0007669"/>
    <property type="project" value="UniProtKB-SubCell"/>
</dbReference>
<keyword evidence="3 9" id="KW-0436">Ligase</keyword>
<evidence type="ECO:0000256" key="8">
    <source>
        <dbReference type="ARBA" id="ARBA00047639"/>
    </source>
</evidence>
<comment type="subunit">
    <text evidence="2 9">Homodimer.</text>
</comment>
<evidence type="ECO:0000256" key="4">
    <source>
        <dbReference type="ARBA" id="ARBA00022741"/>
    </source>
</evidence>
<evidence type="ECO:0000256" key="2">
    <source>
        <dbReference type="ARBA" id="ARBA00011738"/>
    </source>
</evidence>
<dbReference type="PANTHER" id="PTHR11476">
    <property type="entry name" value="HISTIDYL-TRNA SYNTHETASE"/>
    <property type="match status" value="1"/>
</dbReference>
<keyword evidence="7 9" id="KW-0030">Aminoacyl-tRNA synthetase</keyword>
<gene>
    <name evidence="9" type="primary">hisS</name>
    <name evidence="12" type="ORF">CQA54_03845</name>
</gene>
<accession>A0A3D8IS83</accession>
<dbReference type="InterPro" id="IPR004516">
    <property type="entry name" value="HisRS/HisZ"/>
</dbReference>
<keyword evidence="6 9" id="KW-0648">Protein biosynthesis</keyword>
<dbReference type="GO" id="GO:0006427">
    <property type="term" value="P:histidyl-tRNA aminoacylation"/>
    <property type="evidence" value="ECO:0007669"/>
    <property type="project" value="UniProtKB-UniRule"/>
</dbReference>
<keyword evidence="13" id="KW-1185">Reference proteome</keyword>
<dbReference type="OrthoDB" id="9800814at2"/>
<dbReference type="InterPro" id="IPR004154">
    <property type="entry name" value="Anticodon-bd"/>
</dbReference>
<dbReference type="InterPro" id="IPR015807">
    <property type="entry name" value="His-tRNA-ligase"/>
</dbReference>
<dbReference type="SUPFAM" id="SSF52954">
    <property type="entry name" value="Class II aaRS ABD-related"/>
    <property type="match status" value="1"/>
</dbReference>
<evidence type="ECO:0000313" key="12">
    <source>
        <dbReference type="EMBL" id="RDU68052.1"/>
    </source>
</evidence>
<dbReference type="Gene3D" id="3.30.930.10">
    <property type="entry name" value="Bira Bifunctional Protein, Domain 2"/>
    <property type="match status" value="1"/>
</dbReference>
<dbReference type="EMBL" id="NXLT01000002">
    <property type="protein sequence ID" value="RDU68052.1"/>
    <property type="molecule type" value="Genomic_DNA"/>
</dbReference>
<feature type="binding site" evidence="10">
    <location>
        <begin position="283"/>
        <end position="284"/>
    </location>
    <ligand>
        <name>L-histidine</name>
        <dbReference type="ChEBI" id="CHEBI:57595"/>
    </ligand>
</feature>
<evidence type="ECO:0000256" key="3">
    <source>
        <dbReference type="ARBA" id="ARBA00022598"/>
    </source>
</evidence>
<feature type="binding site" evidence="10">
    <location>
        <begin position="80"/>
        <end position="82"/>
    </location>
    <ligand>
        <name>L-histidine</name>
        <dbReference type="ChEBI" id="CHEBI:57595"/>
    </ligand>
</feature>
<comment type="similarity">
    <text evidence="1 9">Belongs to the class-II aminoacyl-tRNA synthetase family.</text>
</comment>
<keyword evidence="9" id="KW-0963">Cytoplasm</keyword>
<dbReference type="AlphaFoldDB" id="A0A3D8IS83"/>
<dbReference type="InterPro" id="IPR006195">
    <property type="entry name" value="aa-tRNA-synth_II"/>
</dbReference>
<dbReference type="Pfam" id="PF03129">
    <property type="entry name" value="HGTP_anticodon"/>
    <property type="match status" value="1"/>
</dbReference>
<name>A0A3D8IS83_9HELI</name>
<dbReference type="Pfam" id="PF13393">
    <property type="entry name" value="tRNA-synt_His"/>
    <property type="match status" value="1"/>
</dbReference>
<dbReference type="EC" id="6.1.1.21" evidence="9"/>
<feature type="binding site" evidence="10">
    <location>
        <position position="124"/>
    </location>
    <ligand>
        <name>L-histidine</name>
        <dbReference type="ChEBI" id="CHEBI:57595"/>
    </ligand>
</feature>
<evidence type="ECO:0000256" key="7">
    <source>
        <dbReference type="ARBA" id="ARBA00023146"/>
    </source>
</evidence>
<dbReference type="HAMAP" id="MF_00127">
    <property type="entry name" value="His_tRNA_synth"/>
    <property type="match status" value="1"/>
</dbReference>
<comment type="catalytic activity">
    <reaction evidence="8 9">
        <text>tRNA(His) + L-histidine + ATP = L-histidyl-tRNA(His) + AMP + diphosphate + H(+)</text>
        <dbReference type="Rhea" id="RHEA:17313"/>
        <dbReference type="Rhea" id="RHEA-COMP:9665"/>
        <dbReference type="Rhea" id="RHEA-COMP:9689"/>
        <dbReference type="ChEBI" id="CHEBI:15378"/>
        <dbReference type="ChEBI" id="CHEBI:30616"/>
        <dbReference type="ChEBI" id="CHEBI:33019"/>
        <dbReference type="ChEBI" id="CHEBI:57595"/>
        <dbReference type="ChEBI" id="CHEBI:78442"/>
        <dbReference type="ChEBI" id="CHEBI:78527"/>
        <dbReference type="ChEBI" id="CHEBI:456215"/>
        <dbReference type="EC" id="6.1.1.21"/>
    </reaction>
</comment>
<feature type="binding site" evidence="10">
    <location>
        <position position="110"/>
    </location>
    <ligand>
        <name>L-histidine</name>
        <dbReference type="ChEBI" id="CHEBI:57595"/>
    </ligand>
</feature>
<feature type="binding site" evidence="10">
    <location>
        <position position="279"/>
    </location>
    <ligand>
        <name>L-histidine</name>
        <dbReference type="ChEBI" id="CHEBI:57595"/>
    </ligand>
</feature>
<organism evidence="12 13">
    <name type="scientific">Helicobacter equorum</name>
    <dbReference type="NCBI Taxonomy" id="361872"/>
    <lineage>
        <taxon>Bacteria</taxon>
        <taxon>Pseudomonadati</taxon>
        <taxon>Campylobacterota</taxon>
        <taxon>Epsilonproteobacteria</taxon>
        <taxon>Campylobacterales</taxon>
        <taxon>Helicobacteraceae</taxon>
        <taxon>Helicobacter</taxon>
    </lineage>
</organism>
<protein>
    <recommendedName>
        <fullName evidence="9">Histidine--tRNA ligase</fullName>
        <ecNumber evidence="9">6.1.1.21</ecNumber>
    </recommendedName>
    <alternativeName>
        <fullName evidence="9">Histidyl-tRNA synthetase</fullName>
        <shortName evidence="9">HisRS</shortName>
    </alternativeName>
</protein>
<dbReference type="Gene3D" id="3.40.50.800">
    <property type="entry name" value="Anticodon-binding domain"/>
    <property type="match status" value="1"/>
</dbReference>
<evidence type="ECO:0000259" key="11">
    <source>
        <dbReference type="PROSITE" id="PS50862"/>
    </source>
</evidence>
<dbReference type="PANTHER" id="PTHR11476:SF7">
    <property type="entry name" value="HISTIDINE--TRNA LIGASE"/>
    <property type="match status" value="1"/>
</dbReference>
<dbReference type="GO" id="GO:0005524">
    <property type="term" value="F:ATP binding"/>
    <property type="evidence" value="ECO:0007669"/>
    <property type="project" value="UniProtKB-UniRule"/>
</dbReference>
<evidence type="ECO:0000256" key="1">
    <source>
        <dbReference type="ARBA" id="ARBA00008226"/>
    </source>
</evidence>
<keyword evidence="4 9" id="KW-0547">Nucleotide-binding</keyword>
<dbReference type="PROSITE" id="PS50862">
    <property type="entry name" value="AA_TRNA_LIGASE_II"/>
    <property type="match status" value="1"/>
</dbReference>
<dbReference type="NCBIfam" id="TIGR00442">
    <property type="entry name" value="hisS"/>
    <property type="match status" value="1"/>
</dbReference>
<reference evidence="12 13" key="1">
    <citation type="submission" date="2018-04" db="EMBL/GenBank/DDBJ databases">
        <title>Novel Campyloabacter and Helicobacter Species and Strains.</title>
        <authorList>
            <person name="Mannion A.J."/>
            <person name="Shen Z."/>
            <person name="Fox J.G."/>
        </authorList>
    </citation>
    <scope>NUCLEOTIDE SEQUENCE [LARGE SCALE GENOMIC DNA]</scope>
    <source>
        <strain evidence="12 13">MIT 12-6600</strain>
    </source>
</reference>
<comment type="caution">
    <text evidence="12">The sequence shown here is derived from an EMBL/GenBank/DDBJ whole genome shotgun (WGS) entry which is preliminary data.</text>
</comment>
<feature type="binding site" evidence="10">
    <location>
        <position position="128"/>
    </location>
    <ligand>
        <name>L-histidine</name>
        <dbReference type="ChEBI" id="CHEBI:57595"/>
    </ligand>
</feature>
<dbReference type="InterPro" id="IPR041715">
    <property type="entry name" value="HisRS-like_core"/>
</dbReference>
<proteinExistence type="inferred from homology"/>
<dbReference type="SUPFAM" id="SSF55681">
    <property type="entry name" value="Class II aaRS and biotin synthetases"/>
    <property type="match status" value="1"/>
</dbReference>
<evidence type="ECO:0000256" key="5">
    <source>
        <dbReference type="ARBA" id="ARBA00022840"/>
    </source>
</evidence>
<dbReference type="InterPro" id="IPR045864">
    <property type="entry name" value="aa-tRNA-synth_II/BPL/LPL"/>
</dbReference>
<evidence type="ECO:0000256" key="10">
    <source>
        <dbReference type="PIRSR" id="PIRSR001549-1"/>
    </source>
</evidence>
<evidence type="ECO:0000256" key="6">
    <source>
        <dbReference type="ARBA" id="ARBA00022917"/>
    </source>
</evidence>
<evidence type="ECO:0000256" key="9">
    <source>
        <dbReference type="HAMAP-Rule" id="MF_00127"/>
    </source>
</evidence>